<dbReference type="PANTHER" id="PTHR43790:SF9">
    <property type="entry name" value="GALACTOFURANOSE TRANSPORTER ATP-BINDING PROTEIN YTFR"/>
    <property type="match status" value="1"/>
</dbReference>
<dbReference type="PANTHER" id="PTHR43790">
    <property type="entry name" value="CARBOHYDRATE TRANSPORT ATP-BINDING PROTEIN MG119-RELATED"/>
    <property type="match status" value="1"/>
</dbReference>
<keyword evidence="6" id="KW-0762">Sugar transport</keyword>
<evidence type="ECO:0000313" key="7">
    <source>
        <dbReference type="Proteomes" id="UP000548423"/>
    </source>
</evidence>
<dbReference type="AlphaFoldDB" id="A0A852TE52"/>
<evidence type="ECO:0000256" key="3">
    <source>
        <dbReference type="ARBA" id="ARBA00022741"/>
    </source>
</evidence>
<keyword evidence="3" id="KW-0547">Nucleotide-binding</keyword>
<keyword evidence="1" id="KW-0813">Transport</keyword>
<evidence type="ECO:0000259" key="5">
    <source>
        <dbReference type="PROSITE" id="PS50893"/>
    </source>
</evidence>
<proteinExistence type="predicted"/>
<dbReference type="InterPro" id="IPR003593">
    <property type="entry name" value="AAA+_ATPase"/>
</dbReference>
<dbReference type="PROSITE" id="PS00211">
    <property type="entry name" value="ABC_TRANSPORTER_1"/>
    <property type="match status" value="1"/>
</dbReference>
<sequence>MKNIHKSFFGTKVLDGIDFELKAGEVHSIIGQNGAGKSTLIKMIAGIYSPDEGEIYINEEKVKISSTQEAQKLGISTIYQEPMLVRSMSIAENIFLGNYLKLFGFIPNFIKMKNEARRLLELLGCPMNPNKLVSSIDPGERYIVSIARALSKKSKILLMDEATANLNEVERNRLYNLIKEFKKQGIGIIFISHQLDEVIKISDRVTILRDGLHISTNEIKTVNKREMVKRMIGKDIRHYFPPIFDHQGEEMLQVENLSRAPVLKNINFSLYEGEILGITGLSRSGRTELSKIIIGQVTKDSGHIYWRGKKIKLEHPYEAVDKHIGYVSENRLEEGLLTNMDISQNLTMPSLDKFNRWQVIQINEEQDTALEKVMELDIKLKHIHGQIKYLSGGNQQKVILGKWLVADSELLLLNEPTRGIDIGSRCELYLAIHDLAQKGKGIMVISSDITELIGLCNRILVLRDGQIVDEIHHTQASEERIRRIAIQ</sequence>
<dbReference type="GO" id="GO:0005524">
    <property type="term" value="F:ATP binding"/>
    <property type="evidence" value="ECO:0007669"/>
    <property type="project" value="UniProtKB-KW"/>
</dbReference>
<dbReference type="PROSITE" id="PS50893">
    <property type="entry name" value="ABC_TRANSPORTER_2"/>
    <property type="match status" value="2"/>
</dbReference>
<dbReference type="Pfam" id="PF00005">
    <property type="entry name" value="ABC_tran"/>
    <property type="match status" value="2"/>
</dbReference>
<protein>
    <submittedName>
        <fullName evidence="6">ABC-type sugar transport system ATPase subunit</fullName>
    </submittedName>
</protein>
<dbReference type="InterPro" id="IPR003439">
    <property type="entry name" value="ABC_transporter-like_ATP-bd"/>
</dbReference>
<feature type="domain" description="ABC transporter" evidence="5">
    <location>
        <begin position="246"/>
        <end position="484"/>
    </location>
</feature>
<comment type="caution">
    <text evidence="6">The sequence shown here is derived from an EMBL/GenBank/DDBJ whole genome shotgun (WGS) entry which is preliminary data.</text>
</comment>
<dbReference type="CDD" id="cd03216">
    <property type="entry name" value="ABC_Carb_Monos_I"/>
    <property type="match status" value="1"/>
</dbReference>
<name>A0A852TE52_9BACI</name>
<dbReference type="InterPro" id="IPR027417">
    <property type="entry name" value="P-loop_NTPase"/>
</dbReference>
<evidence type="ECO:0000256" key="1">
    <source>
        <dbReference type="ARBA" id="ARBA00022448"/>
    </source>
</evidence>
<gene>
    <name evidence="6" type="ORF">F4694_003075</name>
</gene>
<dbReference type="Gene3D" id="3.40.50.300">
    <property type="entry name" value="P-loop containing nucleotide triphosphate hydrolases"/>
    <property type="match status" value="2"/>
</dbReference>
<feature type="domain" description="ABC transporter" evidence="5">
    <location>
        <begin position="1"/>
        <end position="235"/>
    </location>
</feature>
<dbReference type="Proteomes" id="UP000548423">
    <property type="component" value="Unassembled WGS sequence"/>
</dbReference>
<reference evidence="7" key="1">
    <citation type="submission" date="2020-07" db="EMBL/GenBank/DDBJ databases">
        <authorList>
            <person name="Partida-Martinez L."/>
            <person name="Huntemann M."/>
            <person name="Clum A."/>
            <person name="Wang J."/>
            <person name="Palaniappan K."/>
            <person name="Ritter S."/>
            <person name="Chen I.-M."/>
            <person name="Stamatis D."/>
            <person name="Reddy T."/>
            <person name="O'Malley R."/>
            <person name="Daum C."/>
            <person name="Shapiro N."/>
            <person name="Ivanova N."/>
            <person name="Kyrpides N."/>
            <person name="Woyke T."/>
        </authorList>
    </citation>
    <scope>NUCLEOTIDE SEQUENCE [LARGE SCALE GENOMIC DNA]</scope>
    <source>
        <strain evidence="7">AT2.8</strain>
    </source>
</reference>
<reference evidence="7" key="2">
    <citation type="submission" date="2020-08" db="EMBL/GenBank/DDBJ databases">
        <title>The Agave Microbiome: Exploring the role of microbial communities in plant adaptations to desert environments.</title>
        <authorList>
            <person name="Partida-Martinez L.P."/>
        </authorList>
    </citation>
    <scope>NUCLEOTIDE SEQUENCE [LARGE SCALE GENOMIC DNA]</scope>
    <source>
        <strain evidence="7">AT2.8</strain>
    </source>
</reference>
<dbReference type="InterPro" id="IPR017871">
    <property type="entry name" value="ABC_transporter-like_CS"/>
</dbReference>
<evidence type="ECO:0000256" key="4">
    <source>
        <dbReference type="ARBA" id="ARBA00022840"/>
    </source>
</evidence>
<dbReference type="CDD" id="cd03215">
    <property type="entry name" value="ABC_Carb_Monos_II"/>
    <property type="match status" value="1"/>
</dbReference>
<dbReference type="SUPFAM" id="SSF52540">
    <property type="entry name" value="P-loop containing nucleoside triphosphate hydrolases"/>
    <property type="match status" value="2"/>
</dbReference>
<dbReference type="InterPro" id="IPR050107">
    <property type="entry name" value="ABC_carbohydrate_import_ATPase"/>
</dbReference>
<dbReference type="GO" id="GO:0016887">
    <property type="term" value="F:ATP hydrolysis activity"/>
    <property type="evidence" value="ECO:0007669"/>
    <property type="project" value="InterPro"/>
</dbReference>
<dbReference type="SMART" id="SM00382">
    <property type="entry name" value="AAA"/>
    <property type="match status" value="2"/>
</dbReference>
<keyword evidence="4" id="KW-0067">ATP-binding</keyword>
<evidence type="ECO:0000256" key="2">
    <source>
        <dbReference type="ARBA" id="ARBA00022737"/>
    </source>
</evidence>
<evidence type="ECO:0000313" key="6">
    <source>
        <dbReference type="EMBL" id="NYE06295.1"/>
    </source>
</evidence>
<accession>A0A852TE52</accession>
<organism evidence="6 7">
    <name type="scientific">Neobacillus niacini</name>
    <dbReference type="NCBI Taxonomy" id="86668"/>
    <lineage>
        <taxon>Bacteria</taxon>
        <taxon>Bacillati</taxon>
        <taxon>Bacillota</taxon>
        <taxon>Bacilli</taxon>
        <taxon>Bacillales</taxon>
        <taxon>Bacillaceae</taxon>
        <taxon>Neobacillus</taxon>
    </lineage>
</organism>
<dbReference type="EMBL" id="JACCBX010000006">
    <property type="protein sequence ID" value="NYE06295.1"/>
    <property type="molecule type" value="Genomic_DNA"/>
</dbReference>
<keyword evidence="2" id="KW-0677">Repeat</keyword>